<comment type="caution">
    <text evidence="2">The sequence shown here is derived from an EMBL/GenBank/DDBJ whole genome shotgun (WGS) entry which is preliminary data.</text>
</comment>
<dbReference type="NCBIfam" id="NF033577">
    <property type="entry name" value="transpos_IS481"/>
    <property type="match status" value="1"/>
</dbReference>
<dbReference type="InterPro" id="IPR055247">
    <property type="entry name" value="InsJ-like_HTH"/>
</dbReference>
<dbReference type="InterPro" id="IPR047656">
    <property type="entry name" value="IS481-like_transpos"/>
</dbReference>
<dbReference type="InterPro" id="IPR001584">
    <property type="entry name" value="Integrase_cat-core"/>
</dbReference>
<keyword evidence="3" id="KW-1185">Reference proteome</keyword>
<reference evidence="2 3" key="1">
    <citation type="submission" date="2024-02" db="EMBL/GenBank/DDBJ databases">
        <authorList>
            <person name="Saticioglu I.B."/>
        </authorList>
    </citation>
    <scope>NUCLEOTIDE SEQUENCE [LARGE SCALE GENOMIC DNA]</scope>
    <source>
        <strain evidence="2 3">Mu-80</strain>
    </source>
</reference>
<dbReference type="Pfam" id="PF13518">
    <property type="entry name" value="HTH_28"/>
    <property type="match status" value="1"/>
</dbReference>
<dbReference type="SUPFAM" id="SSF53098">
    <property type="entry name" value="Ribonuclease H-like"/>
    <property type="match status" value="1"/>
</dbReference>
<dbReference type="RefSeq" id="WP_337333700.1">
    <property type="nucleotide sequence ID" value="NZ_JBBDGM010000039.1"/>
</dbReference>
<accession>A0ABU8LGD0</accession>
<evidence type="ECO:0000313" key="2">
    <source>
        <dbReference type="EMBL" id="MEJ1090060.1"/>
    </source>
</evidence>
<evidence type="ECO:0000313" key="3">
    <source>
        <dbReference type="Proteomes" id="UP001371224"/>
    </source>
</evidence>
<name>A0ABU8LGD0_9MICO</name>
<dbReference type="PANTHER" id="PTHR35004">
    <property type="entry name" value="TRANSPOSASE RV3428C-RELATED"/>
    <property type="match status" value="1"/>
</dbReference>
<proteinExistence type="predicted"/>
<protein>
    <submittedName>
        <fullName evidence="2">IS481 family transposase</fullName>
    </submittedName>
</protein>
<evidence type="ECO:0000259" key="1">
    <source>
        <dbReference type="PROSITE" id="PS50994"/>
    </source>
</evidence>
<dbReference type="Pfam" id="PF13683">
    <property type="entry name" value="rve_3"/>
    <property type="match status" value="1"/>
</dbReference>
<dbReference type="InterPro" id="IPR009057">
    <property type="entry name" value="Homeodomain-like_sf"/>
</dbReference>
<dbReference type="Gene3D" id="3.30.420.10">
    <property type="entry name" value="Ribonuclease H-like superfamily/Ribonuclease H"/>
    <property type="match status" value="1"/>
</dbReference>
<dbReference type="InterPro" id="IPR036397">
    <property type="entry name" value="RNaseH_sf"/>
</dbReference>
<feature type="non-terminal residue" evidence="2">
    <location>
        <position position="322"/>
    </location>
</feature>
<dbReference type="Proteomes" id="UP001371224">
    <property type="component" value="Unassembled WGS sequence"/>
</dbReference>
<gene>
    <name evidence="2" type="ORF">WDU99_17240</name>
</gene>
<dbReference type="PROSITE" id="PS50994">
    <property type="entry name" value="INTEGRASE"/>
    <property type="match status" value="1"/>
</dbReference>
<dbReference type="InterPro" id="IPR012337">
    <property type="entry name" value="RNaseH-like_sf"/>
</dbReference>
<sequence>MSHGNARLTPAGRLIMVQRIQSGRAVAHVATEMGISRTTAWRWWRRFREHGPAGLQDRSSVARSHPHRTASCVETRVRIMRHLTRRGPVFIADKLGMHASTVGRVLRRHAVPLLRELDPVTGTVIRATRRSAKRYEHDHPGSLIHVDVKKLGRIPDGGGWRAHGRSEKVRGRGIGYDYVHTVIDDYSRVAYAEIHDDEKGVTAAGVLERAIAFYATLGITVERVISDNAFAYRKSAAFRRVIDAHHIKQKFIKPHCPWTNGKVERLNRTLATEWAYARPFISNAERRAALPSWLNYYNLDRAHLGIGGKTPIDRINNGRGQY</sequence>
<dbReference type="SUPFAM" id="SSF46689">
    <property type="entry name" value="Homeodomain-like"/>
    <property type="match status" value="1"/>
</dbReference>
<organism evidence="2 3">
    <name type="scientific">Microbacterium bandirmense</name>
    <dbReference type="NCBI Taxonomy" id="3122050"/>
    <lineage>
        <taxon>Bacteria</taxon>
        <taxon>Bacillati</taxon>
        <taxon>Actinomycetota</taxon>
        <taxon>Actinomycetes</taxon>
        <taxon>Micrococcales</taxon>
        <taxon>Microbacteriaceae</taxon>
        <taxon>Microbacterium</taxon>
    </lineage>
</organism>
<dbReference type="EMBL" id="JBBDGM010000039">
    <property type="protein sequence ID" value="MEJ1090060.1"/>
    <property type="molecule type" value="Genomic_DNA"/>
</dbReference>
<dbReference type="PANTHER" id="PTHR35004:SF6">
    <property type="entry name" value="TRANSPOSASE"/>
    <property type="match status" value="1"/>
</dbReference>
<feature type="domain" description="Integrase catalytic" evidence="1">
    <location>
        <begin position="151"/>
        <end position="319"/>
    </location>
</feature>